<evidence type="ECO:0000313" key="2">
    <source>
        <dbReference type="Proteomes" id="UP000193884"/>
    </source>
</evidence>
<accession>A0ABX3XBF9</accession>
<protein>
    <submittedName>
        <fullName evidence="1">Uncharacterized protein</fullName>
    </submittedName>
</protein>
<dbReference type="Proteomes" id="UP000193884">
    <property type="component" value="Unassembled WGS sequence"/>
</dbReference>
<evidence type="ECO:0000313" key="1">
    <source>
        <dbReference type="EMBL" id="OSJ34378.1"/>
    </source>
</evidence>
<reference evidence="1 2" key="1">
    <citation type="submission" date="2017-03" db="EMBL/GenBank/DDBJ databases">
        <title>Whole genome sequences of fourteen strains of Bradyrhizobium canariense and one strain of Bradyrhizobium japonicum isolated from Lupinus (Papilionoideae: Genisteae) species in Algeria.</title>
        <authorList>
            <person name="Crovadore J."/>
            <person name="Chekireb D."/>
            <person name="Brachmann A."/>
            <person name="Chablais R."/>
            <person name="Cochard B."/>
            <person name="Lefort F."/>
        </authorList>
    </citation>
    <scope>NUCLEOTIDE SEQUENCE [LARGE SCALE GENOMIC DNA]</scope>
    <source>
        <strain evidence="1 2">UBMAN05</strain>
    </source>
</reference>
<dbReference type="EMBL" id="NAFK01000124">
    <property type="protein sequence ID" value="OSJ34378.1"/>
    <property type="molecule type" value="Genomic_DNA"/>
</dbReference>
<gene>
    <name evidence="1" type="ORF">BST63_03720</name>
</gene>
<keyword evidence="2" id="KW-1185">Reference proteome</keyword>
<name>A0ABX3XBF9_9BRAD</name>
<organism evidence="1 2">
    <name type="scientific">Bradyrhizobium canariense</name>
    <dbReference type="NCBI Taxonomy" id="255045"/>
    <lineage>
        <taxon>Bacteria</taxon>
        <taxon>Pseudomonadati</taxon>
        <taxon>Pseudomonadota</taxon>
        <taxon>Alphaproteobacteria</taxon>
        <taxon>Hyphomicrobiales</taxon>
        <taxon>Nitrobacteraceae</taxon>
        <taxon>Bradyrhizobium</taxon>
    </lineage>
</organism>
<comment type="caution">
    <text evidence="1">The sequence shown here is derived from an EMBL/GenBank/DDBJ whole genome shotgun (WGS) entry which is preliminary data.</text>
</comment>
<sequence>MLEPMDGTVNGDVHDALSCRGNQADSAGCAHRAETRGSRPLNHASVDDGRACRIEGLFNINHGLTDSYLEHLDLKLRALMLLHPGSR</sequence>
<proteinExistence type="predicted"/>